<dbReference type="EMBL" id="CM009295">
    <property type="protein sequence ID" value="PNT30152.2"/>
    <property type="molecule type" value="Genomic_DNA"/>
</dbReference>
<gene>
    <name evidence="2" type="ORF">POPTR_006G067100</name>
</gene>
<dbReference type="PANTHER" id="PTHR35300">
    <property type="entry name" value="COACTIVATOR CBP, KIX DOMAIN-CONTAINING PROTEIN-RELATED"/>
    <property type="match status" value="1"/>
</dbReference>
<dbReference type="ExpressionAtlas" id="A0A2K1ZY00">
    <property type="expression patterns" value="differential"/>
</dbReference>
<reference evidence="2 3" key="1">
    <citation type="journal article" date="2006" name="Science">
        <title>The genome of black cottonwood, Populus trichocarpa (Torr. &amp; Gray).</title>
        <authorList>
            <person name="Tuskan G.A."/>
            <person name="Difazio S."/>
            <person name="Jansson S."/>
            <person name="Bohlmann J."/>
            <person name="Grigoriev I."/>
            <person name="Hellsten U."/>
            <person name="Putnam N."/>
            <person name="Ralph S."/>
            <person name="Rombauts S."/>
            <person name="Salamov A."/>
            <person name="Schein J."/>
            <person name="Sterck L."/>
            <person name="Aerts A."/>
            <person name="Bhalerao R.R."/>
            <person name="Bhalerao R.P."/>
            <person name="Blaudez D."/>
            <person name="Boerjan W."/>
            <person name="Brun A."/>
            <person name="Brunner A."/>
            <person name="Busov V."/>
            <person name="Campbell M."/>
            <person name="Carlson J."/>
            <person name="Chalot M."/>
            <person name="Chapman J."/>
            <person name="Chen G.L."/>
            <person name="Cooper D."/>
            <person name="Coutinho P.M."/>
            <person name="Couturier J."/>
            <person name="Covert S."/>
            <person name="Cronk Q."/>
            <person name="Cunningham R."/>
            <person name="Davis J."/>
            <person name="Degroeve S."/>
            <person name="Dejardin A."/>
            <person name="Depamphilis C."/>
            <person name="Detter J."/>
            <person name="Dirks B."/>
            <person name="Dubchak I."/>
            <person name="Duplessis S."/>
            <person name="Ehlting J."/>
            <person name="Ellis B."/>
            <person name="Gendler K."/>
            <person name="Goodstein D."/>
            <person name="Gribskov M."/>
            <person name="Grimwood J."/>
            <person name="Groover A."/>
            <person name="Gunter L."/>
            <person name="Hamberger B."/>
            <person name="Heinze B."/>
            <person name="Helariutta Y."/>
            <person name="Henrissat B."/>
            <person name="Holligan D."/>
            <person name="Holt R."/>
            <person name="Huang W."/>
            <person name="Islam-Faridi N."/>
            <person name="Jones S."/>
            <person name="Jones-Rhoades M."/>
            <person name="Jorgensen R."/>
            <person name="Joshi C."/>
            <person name="Kangasjarvi J."/>
            <person name="Karlsson J."/>
            <person name="Kelleher C."/>
            <person name="Kirkpatrick R."/>
            <person name="Kirst M."/>
            <person name="Kohler A."/>
            <person name="Kalluri U."/>
            <person name="Larimer F."/>
            <person name="Leebens-Mack J."/>
            <person name="Leple J.C."/>
            <person name="Locascio P."/>
            <person name="Lou Y."/>
            <person name="Lucas S."/>
            <person name="Martin F."/>
            <person name="Montanini B."/>
            <person name="Napoli C."/>
            <person name="Nelson D.R."/>
            <person name="Nelson C."/>
            <person name="Nieminen K."/>
            <person name="Nilsson O."/>
            <person name="Pereda V."/>
            <person name="Peter G."/>
            <person name="Philippe R."/>
            <person name="Pilate G."/>
            <person name="Poliakov A."/>
            <person name="Razumovskaya J."/>
            <person name="Richardson P."/>
            <person name="Rinaldi C."/>
            <person name="Ritland K."/>
            <person name="Rouze P."/>
            <person name="Ryaboy D."/>
            <person name="Schmutz J."/>
            <person name="Schrader J."/>
            <person name="Segerman B."/>
            <person name="Shin H."/>
            <person name="Siddiqui A."/>
            <person name="Sterky F."/>
            <person name="Terry A."/>
            <person name="Tsai C.J."/>
            <person name="Uberbacher E."/>
            <person name="Unneberg P."/>
            <person name="Vahala J."/>
            <person name="Wall K."/>
            <person name="Wessler S."/>
            <person name="Yang G."/>
            <person name="Yin T."/>
            <person name="Douglas C."/>
            <person name="Marra M."/>
            <person name="Sandberg G."/>
            <person name="Van de Peer Y."/>
            <person name="Rokhsar D."/>
        </authorList>
    </citation>
    <scope>NUCLEOTIDE SEQUENCE [LARGE SCALE GENOMIC DNA]</scope>
    <source>
        <strain evidence="3">cv. Nisqually</strain>
    </source>
</reference>
<proteinExistence type="predicted"/>
<dbReference type="Proteomes" id="UP000006729">
    <property type="component" value="Chromosome 6"/>
</dbReference>
<keyword evidence="3" id="KW-1185">Reference proteome</keyword>
<evidence type="ECO:0000256" key="1">
    <source>
        <dbReference type="SAM" id="MobiDB-lite"/>
    </source>
</evidence>
<dbReference type="PANTHER" id="PTHR35300:SF4">
    <property type="entry name" value="HISTONE ACETYLTRANSFERASE"/>
    <property type="match status" value="1"/>
</dbReference>
<evidence type="ECO:0000313" key="2">
    <source>
        <dbReference type="EMBL" id="PNT30152.2"/>
    </source>
</evidence>
<feature type="compositionally biased region" description="Polar residues" evidence="1">
    <location>
        <begin position="60"/>
        <end position="72"/>
    </location>
</feature>
<evidence type="ECO:0000313" key="3">
    <source>
        <dbReference type="Proteomes" id="UP000006729"/>
    </source>
</evidence>
<accession>A0A2K1ZY00</accession>
<name>A0A2K1ZY00_POPTR</name>
<dbReference type="AlphaFoldDB" id="A0A2K1ZY00"/>
<sequence>MMPSTPLLGEMRALKLEIFCLPVLKRRCCIMSSLLKCYLAALNLGCKVERASRSQRHSNPRSYLSPRTQESASVPPRAIDRTHDEQGLQLMPVHSINQLNIARDTATGNPDLSVSESNHHLAENSNVAYSYPFLYENIPPGSNQLTTREADMHQNFGSVYPLYCGNQYQIEASDVVSQFPMKTKSNTIFVGKPIGTSVAPHREMGVLQTVFSCSSAEVGSTRITQADFRNTHDKPTGTQCDLSLRLGLYSDPGMSIERNQAQENENAGSSRFQERDKFSVFSQQRNKEFCFFPGTSTRDPSGSCSVKWVSEGDDQNLETTIRKRKAPFRDNAEDGHFCWQSNMFIGRIEGPGL</sequence>
<feature type="region of interest" description="Disordered" evidence="1">
    <location>
        <begin position="55"/>
        <end position="76"/>
    </location>
</feature>
<protein>
    <submittedName>
        <fullName evidence="2">Uncharacterized protein</fullName>
    </submittedName>
</protein>
<organism evidence="2 3">
    <name type="scientific">Populus trichocarpa</name>
    <name type="common">Western balsam poplar</name>
    <name type="synonym">Populus balsamifera subsp. trichocarpa</name>
    <dbReference type="NCBI Taxonomy" id="3694"/>
    <lineage>
        <taxon>Eukaryota</taxon>
        <taxon>Viridiplantae</taxon>
        <taxon>Streptophyta</taxon>
        <taxon>Embryophyta</taxon>
        <taxon>Tracheophyta</taxon>
        <taxon>Spermatophyta</taxon>
        <taxon>Magnoliopsida</taxon>
        <taxon>eudicotyledons</taxon>
        <taxon>Gunneridae</taxon>
        <taxon>Pentapetalae</taxon>
        <taxon>rosids</taxon>
        <taxon>fabids</taxon>
        <taxon>Malpighiales</taxon>
        <taxon>Salicaceae</taxon>
        <taxon>Saliceae</taxon>
        <taxon>Populus</taxon>
    </lineage>
</organism>